<comment type="caution">
    <text evidence="3">The sequence shown here is derived from an EMBL/GenBank/DDBJ whole genome shotgun (WGS) entry which is preliminary data.</text>
</comment>
<feature type="compositionally biased region" description="Gly residues" evidence="1">
    <location>
        <begin position="202"/>
        <end position="215"/>
    </location>
</feature>
<dbReference type="InterPro" id="IPR019051">
    <property type="entry name" value="Trp_biosyn_TM_oprn/chp"/>
</dbReference>
<proteinExistence type="predicted"/>
<evidence type="ECO:0000313" key="4">
    <source>
        <dbReference type="Proteomes" id="UP000294506"/>
    </source>
</evidence>
<organism evidence="3 4">
    <name type="scientific">Nesterenkonia aurantiaca</name>
    <dbReference type="NCBI Taxonomy" id="1436010"/>
    <lineage>
        <taxon>Bacteria</taxon>
        <taxon>Bacillati</taxon>
        <taxon>Actinomycetota</taxon>
        <taxon>Actinomycetes</taxon>
        <taxon>Micrococcales</taxon>
        <taxon>Micrococcaceae</taxon>
        <taxon>Nesterenkonia</taxon>
    </lineage>
</organism>
<feature type="transmembrane region" description="Helical" evidence="2">
    <location>
        <begin position="33"/>
        <end position="54"/>
    </location>
</feature>
<dbReference type="Pfam" id="PF09534">
    <property type="entry name" value="Trp_oprn_chp"/>
    <property type="match status" value="1"/>
</dbReference>
<sequence length="254" mass="25803">MSETTPAPENPGPEQRRGSASSRLRGILTRRGVVLMSLVGGALLLISSTMTWVQAYGLGSTSTVQEVAITGADLAETVTAMGLVGLAAGIAVTIAKRLGRIVIGAVLFGAAGIALLAIRSVLADPANAASAALGEITGTTADAQRYELSMAVWLGFTGALLLLIASIALLVVSHRWPDRRSRKYQVASAEDAAADGSQVPGGNPGAHGTGAGNQPGAGNRPGSANRPSGPESGPDEFDLWDGLSEGQDPTDPQR</sequence>
<name>A0A4R7G3B4_9MICC</name>
<keyword evidence="2" id="KW-0812">Transmembrane</keyword>
<accession>A0A4R7G3B4</accession>
<keyword evidence="2" id="KW-1133">Transmembrane helix</keyword>
<feature type="transmembrane region" description="Helical" evidence="2">
    <location>
        <begin position="74"/>
        <end position="94"/>
    </location>
</feature>
<dbReference type="AlphaFoldDB" id="A0A4R7G3B4"/>
<dbReference type="Proteomes" id="UP000294506">
    <property type="component" value="Unassembled WGS sequence"/>
</dbReference>
<feature type="region of interest" description="Disordered" evidence="1">
    <location>
        <begin position="1"/>
        <end position="22"/>
    </location>
</feature>
<evidence type="ECO:0000256" key="1">
    <source>
        <dbReference type="SAM" id="MobiDB-lite"/>
    </source>
</evidence>
<feature type="transmembrane region" description="Helical" evidence="2">
    <location>
        <begin position="101"/>
        <end position="122"/>
    </location>
</feature>
<dbReference type="EMBL" id="SOAN01000005">
    <property type="protein sequence ID" value="TDS85805.1"/>
    <property type="molecule type" value="Genomic_DNA"/>
</dbReference>
<dbReference type="RefSeq" id="WP_133726213.1">
    <property type="nucleotide sequence ID" value="NZ_SOAN01000005.1"/>
</dbReference>
<reference evidence="3 4" key="1">
    <citation type="submission" date="2019-03" db="EMBL/GenBank/DDBJ databases">
        <title>Genomic Encyclopedia of Type Strains, Phase III (KMG-III): the genomes of soil and plant-associated and newly described type strains.</title>
        <authorList>
            <person name="Whitman W."/>
        </authorList>
    </citation>
    <scope>NUCLEOTIDE SEQUENCE [LARGE SCALE GENOMIC DNA]</scope>
    <source>
        <strain evidence="3 4">DSM 27373</strain>
    </source>
</reference>
<keyword evidence="2" id="KW-0472">Membrane</keyword>
<dbReference type="Gene3D" id="1.20.140.150">
    <property type="match status" value="1"/>
</dbReference>
<evidence type="ECO:0000256" key="2">
    <source>
        <dbReference type="SAM" id="Phobius"/>
    </source>
</evidence>
<protein>
    <submittedName>
        <fullName evidence="3">Putative membrane protein (TIGR02234 family)</fullName>
    </submittedName>
</protein>
<evidence type="ECO:0000313" key="3">
    <source>
        <dbReference type="EMBL" id="TDS85805.1"/>
    </source>
</evidence>
<keyword evidence="4" id="KW-1185">Reference proteome</keyword>
<feature type="transmembrane region" description="Helical" evidence="2">
    <location>
        <begin position="150"/>
        <end position="172"/>
    </location>
</feature>
<feature type="region of interest" description="Disordered" evidence="1">
    <location>
        <begin position="187"/>
        <end position="254"/>
    </location>
</feature>
<gene>
    <name evidence="3" type="ORF">EV640_105153</name>
</gene>